<organism evidence="1 2">
    <name type="scientific">Saltatorellus ferox</name>
    <dbReference type="NCBI Taxonomy" id="2528018"/>
    <lineage>
        <taxon>Bacteria</taxon>
        <taxon>Pseudomonadati</taxon>
        <taxon>Planctomycetota</taxon>
        <taxon>Planctomycetia</taxon>
        <taxon>Planctomycetia incertae sedis</taxon>
        <taxon>Saltatorellus</taxon>
    </lineage>
</organism>
<evidence type="ECO:0000313" key="2">
    <source>
        <dbReference type="Proteomes" id="UP000320390"/>
    </source>
</evidence>
<evidence type="ECO:0000313" key="1">
    <source>
        <dbReference type="EMBL" id="QDV08920.1"/>
    </source>
</evidence>
<dbReference type="AlphaFoldDB" id="A0A518EXV4"/>
<name>A0A518EXV4_9BACT</name>
<dbReference type="RefSeq" id="WP_145202405.1">
    <property type="nucleotide sequence ID" value="NZ_CP036434.1"/>
</dbReference>
<reference evidence="1 2" key="1">
    <citation type="submission" date="2019-02" db="EMBL/GenBank/DDBJ databases">
        <title>Deep-cultivation of Planctomycetes and their phenomic and genomic characterization uncovers novel biology.</title>
        <authorList>
            <person name="Wiegand S."/>
            <person name="Jogler M."/>
            <person name="Boedeker C."/>
            <person name="Pinto D."/>
            <person name="Vollmers J."/>
            <person name="Rivas-Marin E."/>
            <person name="Kohn T."/>
            <person name="Peeters S.H."/>
            <person name="Heuer A."/>
            <person name="Rast P."/>
            <person name="Oberbeckmann S."/>
            <person name="Bunk B."/>
            <person name="Jeske O."/>
            <person name="Meyerdierks A."/>
            <person name="Storesund J.E."/>
            <person name="Kallscheuer N."/>
            <person name="Luecker S."/>
            <person name="Lage O.M."/>
            <person name="Pohl T."/>
            <person name="Merkel B.J."/>
            <person name="Hornburger P."/>
            <person name="Mueller R.-W."/>
            <person name="Bruemmer F."/>
            <person name="Labrenz M."/>
            <person name="Spormann A.M."/>
            <person name="Op den Camp H."/>
            <person name="Overmann J."/>
            <person name="Amann R."/>
            <person name="Jetten M.S.M."/>
            <person name="Mascher T."/>
            <person name="Medema M.H."/>
            <person name="Devos D.P."/>
            <person name="Kaster A.-K."/>
            <person name="Ovreas L."/>
            <person name="Rohde M."/>
            <person name="Galperin M.Y."/>
            <person name="Jogler C."/>
        </authorList>
    </citation>
    <scope>NUCLEOTIDE SEQUENCE [LARGE SCALE GENOMIC DNA]</scope>
    <source>
        <strain evidence="1 2">Poly30</strain>
    </source>
</reference>
<gene>
    <name evidence="1" type="ORF">Poly30_44750</name>
</gene>
<keyword evidence="2" id="KW-1185">Reference proteome</keyword>
<proteinExistence type="predicted"/>
<dbReference type="PROSITE" id="PS51257">
    <property type="entry name" value="PROKAR_LIPOPROTEIN"/>
    <property type="match status" value="1"/>
</dbReference>
<sequence length="156" mass="16835">MTCRFSRGVATCAALSAPFLTGCAQGAYSQFRVFQEPLEAAVAGLRPGESDLTETLDALGAPVFVVEVGLGMALAWGWQATTDWNVQVTGPGNARGRFQYASSDERTEGLVLFFDPAWTLTSLQSGHLVDLLPKSRRPRDIYDDLLDDVSDDGTSE</sequence>
<protein>
    <submittedName>
        <fullName evidence="1">Uncharacterized protein</fullName>
    </submittedName>
</protein>
<dbReference type="EMBL" id="CP036434">
    <property type="protein sequence ID" value="QDV08920.1"/>
    <property type="molecule type" value="Genomic_DNA"/>
</dbReference>
<dbReference type="Proteomes" id="UP000320390">
    <property type="component" value="Chromosome"/>
</dbReference>
<accession>A0A518EXV4</accession>